<keyword evidence="4 9" id="KW-0418">Kinase</keyword>
<dbReference type="PROSITE" id="PS00107">
    <property type="entry name" value="PROTEIN_KINASE_ATP"/>
    <property type="match status" value="1"/>
</dbReference>
<sequence>MSGMQMMNDHPSYLYSRYTFVTKIGEGSFGCVWKAFDNRTGEIVAIKVLKDKVFSWEEAKNLQEVKLLHEFDDPNIVKLKCVVAEGYSTLCLVFEYMDCSLGKVIRDRCDRDEFFTDFEIRNYCFQIFKGLDYMHRHGCFHCDLKPDNLLVRRDVIKIADLGSAQEIQSNSPHKEYITTRWYRAPEVLLYSEYGSAIDMWAMGAIMAELYLTCPLFPGDCGYDQLYKICSIMGCPDDRSWLGESAKYYRFPQLKGIPFDEIMTDVSKDAIDLMTKLLSWNPKNRPTAAEALRHPFFKPCYEVQTKPCLSINPPVVLGSTRGVVHAQ</sequence>
<reference evidence="9 10" key="1">
    <citation type="submission" date="2020-06" db="EMBL/GenBank/DDBJ databases">
        <title>Transcriptomic and genomic resources for Thalictrum thalictroides and T. hernandezii: Facilitating candidate gene discovery in an emerging model plant lineage.</title>
        <authorList>
            <person name="Arias T."/>
            <person name="Riano-Pachon D.M."/>
            <person name="Di Stilio V.S."/>
        </authorList>
    </citation>
    <scope>NUCLEOTIDE SEQUENCE [LARGE SCALE GENOMIC DNA]</scope>
    <source>
        <strain evidence="10">cv. WT478/WT964</strain>
        <tissue evidence="9">Leaves</tissue>
    </source>
</reference>
<keyword evidence="3 6" id="KW-0547">Nucleotide-binding</keyword>
<feature type="domain" description="Protein kinase" evidence="8">
    <location>
        <begin position="18"/>
        <end position="296"/>
    </location>
</feature>
<dbReference type="InterPro" id="IPR017441">
    <property type="entry name" value="Protein_kinase_ATP_BS"/>
</dbReference>
<dbReference type="SUPFAM" id="SSF56112">
    <property type="entry name" value="Protein kinase-like (PK-like)"/>
    <property type="match status" value="1"/>
</dbReference>
<organism evidence="9 10">
    <name type="scientific">Thalictrum thalictroides</name>
    <name type="common">Rue-anemone</name>
    <name type="synonym">Anemone thalictroides</name>
    <dbReference type="NCBI Taxonomy" id="46969"/>
    <lineage>
        <taxon>Eukaryota</taxon>
        <taxon>Viridiplantae</taxon>
        <taxon>Streptophyta</taxon>
        <taxon>Embryophyta</taxon>
        <taxon>Tracheophyta</taxon>
        <taxon>Spermatophyta</taxon>
        <taxon>Magnoliopsida</taxon>
        <taxon>Ranunculales</taxon>
        <taxon>Ranunculaceae</taxon>
        <taxon>Thalictroideae</taxon>
        <taxon>Thalictrum</taxon>
    </lineage>
</organism>
<dbReference type="EMBL" id="JABWDY010033947">
    <property type="protein sequence ID" value="KAF5183095.1"/>
    <property type="molecule type" value="Genomic_DNA"/>
</dbReference>
<keyword evidence="1 7" id="KW-0723">Serine/threonine-protein kinase</keyword>
<evidence type="ECO:0000313" key="9">
    <source>
        <dbReference type="EMBL" id="KAF5183095.1"/>
    </source>
</evidence>
<dbReference type="GO" id="GO:0004674">
    <property type="term" value="F:protein serine/threonine kinase activity"/>
    <property type="evidence" value="ECO:0007669"/>
    <property type="project" value="UniProtKB-KW"/>
</dbReference>
<evidence type="ECO:0000256" key="1">
    <source>
        <dbReference type="ARBA" id="ARBA00022527"/>
    </source>
</evidence>
<protein>
    <submittedName>
        <fullName evidence="9">Cyclin-dependent kinase f-4</fullName>
    </submittedName>
</protein>
<keyword evidence="5 6" id="KW-0067">ATP-binding</keyword>
<dbReference type="InterPro" id="IPR050117">
    <property type="entry name" value="MAPK"/>
</dbReference>
<evidence type="ECO:0000256" key="4">
    <source>
        <dbReference type="ARBA" id="ARBA00022777"/>
    </source>
</evidence>
<dbReference type="Proteomes" id="UP000554482">
    <property type="component" value="Unassembled WGS sequence"/>
</dbReference>
<dbReference type="GO" id="GO:0005524">
    <property type="term" value="F:ATP binding"/>
    <property type="evidence" value="ECO:0007669"/>
    <property type="project" value="UniProtKB-UniRule"/>
</dbReference>
<evidence type="ECO:0000259" key="8">
    <source>
        <dbReference type="PROSITE" id="PS50011"/>
    </source>
</evidence>
<evidence type="ECO:0000313" key="10">
    <source>
        <dbReference type="Proteomes" id="UP000554482"/>
    </source>
</evidence>
<dbReference type="Pfam" id="PF00069">
    <property type="entry name" value="Pkinase"/>
    <property type="match status" value="1"/>
</dbReference>
<dbReference type="PROSITE" id="PS50011">
    <property type="entry name" value="PROTEIN_KINASE_DOM"/>
    <property type="match status" value="1"/>
</dbReference>
<dbReference type="SMART" id="SM00220">
    <property type="entry name" value="S_TKc"/>
    <property type="match status" value="1"/>
</dbReference>
<dbReference type="PANTHER" id="PTHR24055">
    <property type="entry name" value="MITOGEN-ACTIVATED PROTEIN KINASE"/>
    <property type="match status" value="1"/>
</dbReference>
<dbReference type="Gene3D" id="1.10.510.10">
    <property type="entry name" value="Transferase(Phosphotransferase) domain 1"/>
    <property type="match status" value="1"/>
</dbReference>
<accession>A0A7J6VFU5</accession>
<dbReference type="PROSITE" id="PS00108">
    <property type="entry name" value="PROTEIN_KINASE_ST"/>
    <property type="match status" value="1"/>
</dbReference>
<evidence type="ECO:0000256" key="5">
    <source>
        <dbReference type="ARBA" id="ARBA00022840"/>
    </source>
</evidence>
<dbReference type="Gene3D" id="3.30.200.20">
    <property type="entry name" value="Phosphorylase Kinase, domain 1"/>
    <property type="match status" value="1"/>
</dbReference>
<evidence type="ECO:0000256" key="3">
    <source>
        <dbReference type="ARBA" id="ARBA00022741"/>
    </source>
</evidence>
<feature type="binding site" evidence="6">
    <location>
        <position position="47"/>
    </location>
    <ligand>
        <name>ATP</name>
        <dbReference type="ChEBI" id="CHEBI:30616"/>
    </ligand>
</feature>
<dbReference type="InterPro" id="IPR000719">
    <property type="entry name" value="Prot_kinase_dom"/>
</dbReference>
<comment type="similarity">
    <text evidence="7">Belongs to the protein kinase superfamily.</text>
</comment>
<proteinExistence type="inferred from homology"/>
<dbReference type="AlphaFoldDB" id="A0A7J6VFU5"/>
<dbReference type="FunFam" id="1.10.510.10:FF:000624">
    <property type="entry name" value="Mitogen-activated protein kinase"/>
    <property type="match status" value="1"/>
</dbReference>
<comment type="caution">
    <text evidence="9">The sequence shown here is derived from an EMBL/GenBank/DDBJ whole genome shotgun (WGS) entry which is preliminary data.</text>
</comment>
<dbReference type="InterPro" id="IPR008271">
    <property type="entry name" value="Ser/Thr_kinase_AS"/>
</dbReference>
<dbReference type="OrthoDB" id="2158884at2759"/>
<keyword evidence="2" id="KW-0808">Transferase</keyword>
<gene>
    <name evidence="9" type="ORF">FRX31_027314</name>
</gene>
<evidence type="ECO:0000256" key="7">
    <source>
        <dbReference type="RuleBase" id="RU000304"/>
    </source>
</evidence>
<dbReference type="InterPro" id="IPR011009">
    <property type="entry name" value="Kinase-like_dom_sf"/>
</dbReference>
<name>A0A7J6VFU5_THATH</name>
<evidence type="ECO:0000256" key="2">
    <source>
        <dbReference type="ARBA" id="ARBA00022679"/>
    </source>
</evidence>
<keyword evidence="10" id="KW-1185">Reference proteome</keyword>
<evidence type="ECO:0000256" key="6">
    <source>
        <dbReference type="PROSITE-ProRule" id="PRU10141"/>
    </source>
</evidence>